<protein>
    <submittedName>
        <fullName evidence="2">Uncharacterized protein</fullName>
    </submittedName>
</protein>
<feature type="region of interest" description="Disordered" evidence="1">
    <location>
        <begin position="1"/>
        <end position="34"/>
    </location>
</feature>
<evidence type="ECO:0000313" key="2">
    <source>
        <dbReference type="EMBL" id="KAG5462001.1"/>
    </source>
</evidence>
<accession>A0A8H7ZZ26</accession>
<dbReference type="AlphaFoldDB" id="A0A8H7ZZ26"/>
<dbReference type="Proteomes" id="UP000673691">
    <property type="component" value="Unassembled WGS sequence"/>
</dbReference>
<evidence type="ECO:0000313" key="3">
    <source>
        <dbReference type="Proteomes" id="UP000673691"/>
    </source>
</evidence>
<keyword evidence="3" id="KW-1185">Reference proteome</keyword>
<organism evidence="2 3">
    <name type="scientific">Olpidium bornovanus</name>
    <dbReference type="NCBI Taxonomy" id="278681"/>
    <lineage>
        <taxon>Eukaryota</taxon>
        <taxon>Fungi</taxon>
        <taxon>Fungi incertae sedis</taxon>
        <taxon>Olpidiomycota</taxon>
        <taxon>Olpidiomycotina</taxon>
        <taxon>Olpidiomycetes</taxon>
        <taxon>Olpidiales</taxon>
        <taxon>Olpidiaceae</taxon>
        <taxon>Olpidium</taxon>
    </lineage>
</organism>
<reference evidence="2 3" key="1">
    <citation type="journal article" name="Sci. Rep.">
        <title>Genome-scale phylogenetic analyses confirm Olpidium as the closest living zoosporic fungus to the non-flagellated, terrestrial fungi.</title>
        <authorList>
            <person name="Chang Y."/>
            <person name="Rochon D."/>
            <person name="Sekimoto S."/>
            <person name="Wang Y."/>
            <person name="Chovatia M."/>
            <person name="Sandor L."/>
            <person name="Salamov A."/>
            <person name="Grigoriev I.V."/>
            <person name="Stajich J.E."/>
            <person name="Spatafora J.W."/>
        </authorList>
    </citation>
    <scope>NUCLEOTIDE SEQUENCE [LARGE SCALE GENOMIC DNA]</scope>
    <source>
        <strain evidence="2">S191</strain>
    </source>
</reference>
<feature type="compositionally biased region" description="Polar residues" evidence="1">
    <location>
        <begin position="23"/>
        <end position="34"/>
    </location>
</feature>
<proteinExistence type="predicted"/>
<comment type="caution">
    <text evidence="2">The sequence shown here is derived from an EMBL/GenBank/DDBJ whole genome shotgun (WGS) entry which is preliminary data.</text>
</comment>
<name>A0A8H7ZZ26_9FUNG</name>
<feature type="compositionally biased region" description="Basic and acidic residues" evidence="1">
    <location>
        <begin position="1"/>
        <end position="22"/>
    </location>
</feature>
<gene>
    <name evidence="2" type="ORF">BJ554DRAFT_5725</name>
</gene>
<sequence length="70" mass="8011">MRKRKESEKEGRSMACGERTRDQQSNQNTENFINHATESAFDDVVIEPGPGFGALSRLSNCLWLWRAQQP</sequence>
<dbReference type="EMBL" id="JAEFCI010002792">
    <property type="protein sequence ID" value="KAG5462001.1"/>
    <property type="molecule type" value="Genomic_DNA"/>
</dbReference>
<evidence type="ECO:0000256" key="1">
    <source>
        <dbReference type="SAM" id="MobiDB-lite"/>
    </source>
</evidence>